<dbReference type="SUPFAM" id="SSF53697">
    <property type="entry name" value="SIS domain"/>
    <property type="match status" value="1"/>
</dbReference>
<dbReference type="PROSITE" id="PS51071">
    <property type="entry name" value="HTH_RPIR"/>
    <property type="match status" value="1"/>
</dbReference>
<reference evidence="6" key="1">
    <citation type="submission" date="2022-07" db="EMBL/GenBank/DDBJ databases">
        <authorList>
            <person name="Li W.-J."/>
            <person name="Deng Q.-Q."/>
        </authorList>
    </citation>
    <scope>NUCLEOTIDE SEQUENCE</scope>
    <source>
        <strain evidence="6">SYSU M60031</strain>
    </source>
</reference>
<evidence type="ECO:0000259" key="4">
    <source>
        <dbReference type="PROSITE" id="PS51071"/>
    </source>
</evidence>
<keyword evidence="3" id="KW-0804">Transcription</keyword>
<dbReference type="InterPro" id="IPR000281">
    <property type="entry name" value="HTH_RpiR"/>
</dbReference>
<dbReference type="AlphaFoldDB" id="A0AA41X5I1"/>
<dbReference type="Gene3D" id="1.10.10.10">
    <property type="entry name" value="Winged helix-like DNA-binding domain superfamily/Winged helix DNA-binding domain"/>
    <property type="match status" value="1"/>
</dbReference>
<dbReference type="InterPro" id="IPR046348">
    <property type="entry name" value="SIS_dom_sf"/>
</dbReference>
<dbReference type="Gene3D" id="3.40.50.10490">
    <property type="entry name" value="Glucose-6-phosphate isomerase like protein, domain 1"/>
    <property type="match status" value="1"/>
</dbReference>
<keyword evidence="2" id="KW-0238">DNA-binding</keyword>
<accession>A0AA41X5I1</accession>
<organism evidence="6 7">
    <name type="scientific">Ectobacillus ponti</name>
    <dbReference type="NCBI Taxonomy" id="2961894"/>
    <lineage>
        <taxon>Bacteria</taxon>
        <taxon>Bacillati</taxon>
        <taxon>Bacillota</taxon>
        <taxon>Bacilli</taxon>
        <taxon>Bacillales</taxon>
        <taxon>Bacillaceae</taxon>
        <taxon>Ectobacillus</taxon>
    </lineage>
</organism>
<dbReference type="GO" id="GO:0003677">
    <property type="term" value="F:DNA binding"/>
    <property type="evidence" value="ECO:0007669"/>
    <property type="project" value="UniProtKB-KW"/>
</dbReference>
<gene>
    <name evidence="6" type="ORF">NK662_12225</name>
</gene>
<comment type="caution">
    <text evidence="6">The sequence shown here is derived from an EMBL/GenBank/DDBJ whole genome shotgun (WGS) entry which is preliminary data.</text>
</comment>
<dbReference type="InterPro" id="IPR009057">
    <property type="entry name" value="Homeodomain-like_sf"/>
</dbReference>
<evidence type="ECO:0000256" key="3">
    <source>
        <dbReference type="ARBA" id="ARBA00023163"/>
    </source>
</evidence>
<dbReference type="Pfam" id="PF01418">
    <property type="entry name" value="HTH_6"/>
    <property type="match status" value="1"/>
</dbReference>
<keyword evidence="1" id="KW-0805">Transcription regulation</keyword>
<dbReference type="PANTHER" id="PTHR30514">
    <property type="entry name" value="GLUCOKINASE"/>
    <property type="match status" value="1"/>
</dbReference>
<dbReference type="Pfam" id="PF01380">
    <property type="entry name" value="SIS"/>
    <property type="match status" value="1"/>
</dbReference>
<sequence length="271" mass="28767">MKQNCLGTIRSIYSKLSEKEKKIADYILEQPEAVIHQAINEVAAHLQLADATVFRFSKRLGFKGFQAMKIALASEIMDAGPKAKQEKKAAASPADLLFQAAIASLEKTHEQLDQLSLAKAASMILGAHKVQFFGAGTSAVLALDAFQRFAKAGLPALAFLETQLQLLTAAQLTEHDIAVIISQSGGSSATLALLDCIQKTGAAVIAVTSAPQSPLSLQSDIALYSFAAWADETGMLAMRSAQLVLLDALYAHTVSLLQHTSAGAAKPHPTR</sequence>
<feature type="domain" description="SIS" evidence="5">
    <location>
        <begin position="120"/>
        <end position="259"/>
    </location>
</feature>
<dbReference type="PANTHER" id="PTHR30514:SF10">
    <property type="entry name" value="MURR_RPIR FAMILY TRANSCRIPTIONAL REGULATOR"/>
    <property type="match status" value="1"/>
</dbReference>
<dbReference type="Proteomes" id="UP001156102">
    <property type="component" value="Unassembled WGS sequence"/>
</dbReference>
<keyword evidence="7" id="KW-1185">Reference proteome</keyword>
<dbReference type="GO" id="GO:0097367">
    <property type="term" value="F:carbohydrate derivative binding"/>
    <property type="evidence" value="ECO:0007669"/>
    <property type="project" value="InterPro"/>
</dbReference>
<dbReference type="InterPro" id="IPR036388">
    <property type="entry name" value="WH-like_DNA-bd_sf"/>
</dbReference>
<dbReference type="SUPFAM" id="SSF46689">
    <property type="entry name" value="Homeodomain-like"/>
    <property type="match status" value="1"/>
</dbReference>
<proteinExistence type="predicted"/>
<dbReference type="InterPro" id="IPR001347">
    <property type="entry name" value="SIS_dom"/>
</dbReference>
<dbReference type="CDD" id="cd05013">
    <property type="entry name" value="SIS_RpiR"/>
    <property type="match status" value="1"/>
</dbReference>
<dbReference type="InterPro" id="IPR047640">
    <property type="entry name" value="RpiR-like"/>
</dbReference>
<dbReference type="PROSITE" id="PS51464">
    <property type="entry name" value="SIS"/>
    <property type="match status" value="1"/>
</dbReference>
<dbReference type="RefSeq" id="WP_254759215.1">
    <property type="nucleotide sequence ID" value="NZ_JANCLT010000005.1"/>
</dbReference>
<evidence type="ECO:0000256" key="1">
    <source>
        <dbReference type="ARBA" id="ARBA00023015"/>
    </source>
</evidence>
<evidence type="ECO:0000259" key="5">
    <source>
        <dbReference type="PROSITE" id="PS51464"/>
    </source>
</evidence>
<dbReference type="GO" id="GO:1901135">
    <property type="term" value="P:carbohydrate derivative metabolic process"/>
    <property type="evidence" value="ECO:0007669"/>
    <property type="project" value="InterPro"/>
</dbReference>
<protein>
    <submittedName>
        <fullName evidence="6">MurR/RpiR family transcriptional regulator</fullName>
    </submittedName>
</protein>
<feature type="domain" description="HTH rpiR-type" evidence="4">
    <location>
        <begin position="3"/>
        <end position="79"/>
    </location>
</feature>
<evidence type="ECO:0000256" key="2">
    <source>
        <dbReference type="ARBA" id="ARBA00023125"/>
    </source>
</evidence>
<dbReference type="GO" id="GO:0003700">
    <property type="term" value="F:DNA-binding transcription factor activity"/>
    <property type="evidence" value="ECO:0007669"/>
    <property type="project" value="InterPro"/>
</dbReference>
<dbReference type="InterPro" id="IPR035472">
    <property type="entry name" value="RpiR-like_SIS"/>
</dbReference>
<dbReference type="EMBL" id="JANCLT010000005">
    <property type="protein sequence ID" value="MCP8969306.1"/>
    <property type="molecule type" value="Genomic_DNA"/>
</dbReference>
<evidence type="ECO:0000313" key="7">
    <source>
        <dbReference type="Proteomes" id="UP001156102"/>
    </source>
</evidence>
<name>A0AA41X5I1_9BACI</name>
<evidence type="ECO:0000313" key="6">
    <source>
        <dbReference type="EMBL" id="MCP8969306.1"/>
    </source>
</evidence>